<comment type="similarity">
    <text evidence="12 13">Belongs to the ATPase B chain family.</text>
</comment>
<evidence type="ECO:0000256" key="3">
    <source>
        <dbReference type="ARBA" id="ARBA00022692"/>
    </source>
</evidence>
<evidence type="ECO:0000256" key="13">
    <source>
        <dbReference type="RuleBase" id="RU003848"/>
    </source>
</evidence>
<comment type="caution">
    <text evidence="16">The sequence shown here is derived from an EMBL/GenBank/DDBJ whole genome shotgun (WGS) entry which is preliminary data.</text>
</comment>
<keyword evidence="8 12" id="KW-0066">ATP synthesis</keyword>
<evidence type="ECO:0000313" key="17">
    <source>
        <dbReference type="Proteomes" id="UP000824176"/>
    </source>
</evidence>
<accession>A0A9D2KAZ6</accession>
<dbReference type="Proteomes" id="UP000824176">
    <property type="component" value="Unassembled WGS sequence"/>
</dbReference>
<name>A0A9D2KAZ6_9BACT</name>
<keyword evidence="1 12" id="KW-0813">Transport</keyword>
<keyword evidence="2 12" id="KW-0138">CF(0)</keyword>
<feature type="chain" id="PRO_5039258101" description="ATP synthase subunit b" evidence="15">
    <location>
        <begin position="20"/>
        <end position="180"/>
    </location>
</feature>
<keyword evidence="4 12" id="KW-0375">Hydrogen ion transport</keyword>
<evidence type="ECO:0000256" key="4">
    <source>
        <dbReference type="ARBA" id="ARBA00022781"/>
    </source>
</evidence>
<evidence type="ECO:0000256" key="6">
    <source>
        <dbReference type="ARBA" id="ARBA00023065"/>
    </source>
</evidence>
<keyword evidence="15" id="KW-0732">Signal</keyword>
<dbReference type="CDD" id="cd06503">
    <property type="entry name" value="ATP-synt_Fo_b"/>
    <property type="match status" value="1"/>
</dbReference>
<keyword evidence="5 12" id="KW-1133">Transmembrane helix</keyword>
<dbReference type="Pfam" id="PF00430">
    <property type="entry name" value="ATP-synt_B"/>
    <property type="match status" value="1"/>
</dbReference>
<gene>
    <name evidence="12" type="primary">atpF</name>
    <name evidence="16" type="ORF">H9804_01345</name>
</gene>
<keyword evidence="12" id="KW-1003">Cell membrane</keyword>
<evidence type="ECO:0000256" key="5">
    <source>
        <dbReference type="ARBA" id="ARBA00022989"/>
    </source>
</evidence>
<dbReference type="AlphaFoldDB" id="A0A9D2KAZ6"/>
<feature type="transmembrane region" description="Helical" evidence="12">
    <location>
        <begin position="29"/>
        <end position="48"/>
    </location>
</feature>
<evidence type="ECO:0000256" key="12">
    <source>
        <dbReference type="HAMAP-Rule" id="MF_01398"/>
    </source>
</evidence>
<comment type="subcellular location">
    <subcellularLocation>
        <location evidence="12">Cell membrane</location>
        <topology evidence="12">Single-pass membrane protein</topology>
    </subcellularLocation>
    <subcellularLocation>
        <location evidence="11">Endomembrane system</location>
        <topology evidence="11">Single-pass membrane protein</topology>
    </subcellularLocation>
</comment>
<dbReference type="GO" id="GO:0012505">
    <property type="term" value="C:endomembrane system"/>
    <property type="evidence" value="ECO:0007669"/>
    <property type="project" value="UniProtKB-SubCell"/>
</dbReference>
<keyword evidence="6 12" id="KW-0406">Ion transport</keyword>
<evidence type="ECO:0000256" key="11">
    <source>
        <dbReference type="ARBA" id="ARBA00037847"/>
    </source>
</evidence>
<keyword evidence="14" id="KW-0175">Coiled coil</keyword>
<sequence length="180" mass="20517">MKRLFLLITLLSFPLSAFAAGGELDWRTFGWRVAMFIVFAALLYLLTAKRIKAMLIKRTEDIKAALAEAELAKQEAVEKVKQYEEKMKQLEKELEEMKVNAKKVAETERANMIADAKKHVEQMKQFAINMIESETERAIQDLHREAVELAASQAEQKLVKEISGSTAAKILDEYVKRIGE</sequence>
<comment type="function">
    <text evidence="9 12">F(1)F(0) ATP synthase produces ATP from ADP in the presence of a proton or sodium gradient. F-type ATPases consist of two structural domains, F(1) containing the extramembraneous catalytic core and F(0) containing the membrane proton channel, linked together by a central stalk and a peripheral stalk. During catalysis, ATP synthesis in the catalytic domain of F(1) is coupled via a rotary mechanism of the central stalk subunits to proton translocation.</text>
</comment>
<dbReference type="HAMAP" id="MF_01398">
    <property type="entry name" value="ATP_synth_b_bprime"/>
    <property type="match status" value="1"/>
</dbReference>
<comment type="function">
    <text evidence="10">Component of the F(0) channel, it forms part of the peripheral stalk, linking F(1) to F(0). The b'-subunit is a diverged and duplicated form of b found in plants and photosynthetic bacteria.</text>
</comment>
<evidence type="ECO:0000256" key="14">
    <source>
        <dbReference type="SAM" id="Coils"/>
    </source>
</evidence>
<dbReference type="PANTHER" id="PTHR34264:SF3">
    <property type="entry name" value="ATP SYNTHASE SUBUNIT B, CHLOROPLASTIC"/>
    <property type="match status" value="1"/>
</dbReference>
<reference evidence="16" key="1">
    <citation type="journal article" date="2021" name="PeerJ">
        <title>Extensive microbial diversity within the chicken gut microbiome revealed by metagenomics and culture.</title>
        <authorList>
            <person name="Gilroy R."/>
            <person name="Ravi A."/>
            <person name="Getino M."/>
            <person name="Pursley I."/>
            <person name="Horton D.L."/>
            <person name="Alikhan N.F."/>
            <person name="Baker D."/>
            <person name="Gharbi K."/>
            <person name="Hall N."/>
            <person name="Watson M."/>
            <person name="Adriaenssens E.M."/>
            <person name="Foster-Nyarko E."/>
            <person name="Jarju S."/>
            <person name="Secka A."/>
            <person name="Antonio M."/>
            <person name="Oren A."/>
            <person name="Chaudhuri R.R."/>
            <person name="La Ragione R."/>
            <person name="Hildebrand F."/>
            <person name="Pallen M.J."/>
        </authorList>
    </citation>
    <scope>NUCLEOTIDE SEQUENCE</scope>
    <source>
        <strain evidence="16">ChiW4-1371</strain>
    </source>
</reference>
<dbReference type="GO" id="GO:0045259">
    <property type="term" value="C:proton-transporting ATP synthase complex"/>
    <property type="evidence" value="ECO:0007669"/>
    <property type="project" value="UniProtKB-KW"/>
</dbReference>
<feature type="signal peptide" evidence="15">
    <location>
        <begin position="1"/>
        <end position="19"/>
    </location>
</feature>
<evidence type="ECO:0000256" key="9">
    <source>
        <dbReference type="ARBA" id="ARBA00025198"/>
    </source>
</evidence>
<dbReference type="PANTHER" id="PTHR34264">
    <property type="entry name" value="ATP SYNTHASE SUBUNIT B, CHLOROPLASTIC"/>
    <property type="match status" value="1"/>
</dbReference>
<evidence type="ECO:0000256" key="8">
    <source>
        <dbReference type="ARBA" id="ARBA00023310"/>
    </source>
</evidence>
<reference evidence="16" key="2">
    <citation type="submission" date="2021-04" db="EMBL/GenBank/DDBJ databases">
        <authorList>
            <person name="Gilroy R."/>
        </authorList>
    </citation>
    <scope>NUCLEOTIDE SEQUENCE</scope>
    <source>
        <strain evidence="16">ChiW4-1371</strain>
    </source>
</reference>
<dbReference type="EMBL" id="DXAQ01000019">
    <property type="protein sequence ID" value="HIZ88566.1"/>
    <property type="molecule type" value="Genomic_DNA"/>
</dbReference>
<organism evidence="16 17">
    <name type="scientific">Candidatus Mucispirillum faecigallinarum</name>
    <dbReference type="NCBI Taxonomy" id="2838699"/>
    <lineage>
        <taxon>Bacteria</taxon>
        <taxon>Pseudomonadati</taxon>
        <taxon>Deferribacterota</taxon>
        <taxon>Deferribacteres</taxon>
        <taxon>Deferribacterales</taxon>
        <taxon>Mucispirillaceae</taxon>
        <taxon>Mucispirillum</taxon>
    </lineage>
</organism>
<feature type="coiled-coil region" evidence="14">
    <location>
        <begin position="59"/>
        <end position="107"/>
    </location>
</feature>
<evidence type="ECO:0000256" key="10">
    <source>
        <dbReference type="ARBA" id="ARBA00025614"/>
    </source>
</evidence>
<evidence type="ECO:0000256" key="7">
    <source>
        <dbReference type="ARBA" id="ARBA00023136"/>
    </source>
</evidence>
<comment type="subunit">
    <text evidence="12">F-type ATPases have 2 components, F(1) - the catalytic core - and F(0) - the membrane proton channel. F(1) has five subunits: alpha(3), beta(3), gamma(1), delta(1), epsilon(1). F(0) has three main subunits: a(1), b(2) and c(10-14). The alpha and beta chains form an alternating ring which encloses part of the gamma chain. F(1) is attached to F(0) by a central stalk formed by the gamma and epsilon chains, while a peripheral stalk is formed by the delta and b chains.</text>
</comment>
<evidence type="ECO:0000313" key="16">
    <source>
        <dbReference type="EMBL" id="HIZ88566.1"/>
    </source>
</evidence>
<protein>
    <recommendedName>
        <fullName evidence="12">ATP synthase subunit b</fullName>
    </recommendedName>
    <alternativeName>
        <fullName evidence="12">ATP synthase F(0) sector subunit b</fullName>
    </alternativeName>
    <alternativeName>
        <fullName evidence="12">ATPase subunit I</fullName>
    </alternativeName>
    <alternativeName>
        <fullName evidence="12">F-type ATPase subunit b</fullName>
        <shortName evidence="12">F-ATPase subunit b</shortName>
    </alternativeName>
</protein>
<dbReference type="InterPro" id="IPR002146">
    <property type="entry name" value="ATP_synth_b/b'su_bac/chlpt"/>
</dbReference>
<evidence type="ECO:0000256" key="1">
    <source>
        <dbReference type="ARBA" id="ARBA00022448"/>
    </source>
</evidence>
<keyword evidence="7 12" id="KW-0472">Membrane</keyword>
<dbReference type="GO" id="GO:0005886">
    <property type="term" value="C:plasma membrane"/>
    <property type="evidence" value="ECO:0007669"/>
    <property type="project" value="UniProtKB-SubCell"/>
</dbReference>
<keyword evidence="3 12" id="KW-0812">Transmembrane</keyword>
<dbReference type="GO" id="GO:0046933">
    <property type="term" value="F:proton-transporting ATP synthase activity, rotational mechanism"/>
    <property type="evidence" value="ECO:0007669"/>
    <property type="project" value="UniProtKB-UniRule"/>
</dbReference>
<evidence type="ECO:0000256" key="15">
    <source>
        <dbReference type="SAM" id="SignalP"/>
    </source>
</evidence>
<evidence type="ECO:0000256" key="2">
    <source>
        <dbReference type="ARBA" id="ARBA00022547"/>
    </source>
</evidence>
<proteinExistence type="inferred from homology"/>